<feature type="transmembrane region" description="Helical" evidence="1">
    <location>
        <begin position="117"/>
        <end position="136"/>
    </location>
</feature>
<dbReference type="AlphaFoldDB" id="A0A9D2RCP9"/>
<dbReference type="Proteomes" id="UP000823850">
    <property type="component" value="Unassembled WGS sequence"/>
</dbReference>
<feature type="transmembrane region" description="Helical" evidence="1">
    <location>
        <begin position="55"/>
        <end position="81"/>
    </location>
</feature>
<feature type="transmembrane region" description="Helical" evidence="1">
    <location>
        <begin position="93"/>
        <end position="111"/>
    </location>
</feature>
<protein>
    <submittedName>
        <fullName evidence="2">Uncharacterized protein</fullName>
    </submittedName>
</protein>
<keyword evidence="1" id="KW-1133">Transmembrane helix</keyword>
<reference evidence="2" key="2">
    <citation type="submission" date="2021-04" db="EMBL/GenBank/DDBJ databases">
        <authorList>
            <person name="Gilroy R."/>
        </authorList>
    </citation>
    <scope>NUCLEOTIDE SEQUENCE</scope>
    <source>
        <strain evidence="2">ChiW19-6364</strain>
    </source>
</reference>
<evidence type="ECO:0000313" key="2">
    <source>
        <dbReference type="EMBL" id="HJD39981.1"/>
    </source>
</evidence>
<proteinExistence type="predicted"/>
<evidence type="ECO:0000313" key="3">
    <source>
        <dbReference type="Proteomes" id="UP000823850"/>
    </source>
</evidence>
<sequence>MKGRKTSLLKWAAMIELVIGAYNLMTGVMSAYVLITDLDGVMASFADSGVEYSAAILGVSVAITALGGLIMAVAGGIGMVFSSLQGKQKLPIYCGYGLFAFVILSDIIQIATMGAGFSLSMLFPFVLHGFYMWGAVKNKKELDGAVM</sequence>
<organism evidence="2 3">
    <name type="scientific">Candidatus Blautia stercoripullorum</name>
    <dbReference type="NCBI Taxonomy" id="2838502"/>
    <lineage>
        <taxon>Bacteria</taxon>
        <taxon>Bacillati</taxon>
        <taxon>Bacillota</taxon>
        <taxon>Clostridia</taxon>
        <taxon>Lachnospirales</taxon>
        <taxon>Lachnospiraceae</taxon>
        <taxon>Blautia</taxon>
    </lineage>
</organism>
<keyword evidence="1" id="KW-0472">Membrane</keyword>
<name>A0A9D2RCP9_9FIRM</name>
<reference evidence="2" key="1">
    <citation type="journal article" date="2021" name="PeerJ">
        <title>Extensive microbial diversity within the chicken gut microbiome revealed by metagenomics and culture.</title>
        <authorList>
            <person name="Gilroy R."/>
            <person name="Ravi A."/>
            <person name="Getino M."/>
            <person name="Pursley I."/>
            <person name="Horton D.L."/>
            <person name="Alikhan N.F."/>
            <person name="Baker D."/>
            <person name="Gharbi K."/>
            <person name="Hall N."/>
            <person name="Watson M."/>
            <person name="Adriaenssens E.M."/>
            <person name="Foster-Nyarko E."/>
            <person name="Jarju S."/>
            <person name="Secka A."/>
            <person name="Antonio M."/>
            <person name="Oren A."/>
            <person name="Chaudhuri R.R."/>
            <person name="La Ragione R."/>
            <person name="Hildebrand F."/>
            <person name="Pallen M.J."/>
        </authorList>
    </citation>
    <scope>NUCLEOTIDE SEQUENCE</scope>
    <source>
        <strain evidence="2">ChiW19-6364</strain>
    </source>
</reference>
<evidence type="ECO:0000256" key="1">
    <source>
        <dbReference type="SAM" id="Phobius"/>
    </source>
</evidence>
<gene>
    <name evidence="2" type="ORF">H9913_08110</name>
</gene>
<accession>A0A9D2RCP9</accession>
<dbReference type="EMBL" id="DWUX01000145">
    <property type="protein sequence ID" value="HJD39981.1"/>
    <property type="molecule type" value="Genomic_DNA"/>
</dbReference>
<feature type="transmembrane region" description="Helical" evidence="1">
    <location>
        <begin position="12"/>
        <end position="35"/>
    </location>
</feature>
<comment type="caution">
    <text evidence="2">The sequence shown here is derived from an EMBL/GenBank/DDBJ whole genome shotgun (WGS) entry which is preliminary data.</text>
</comment>
<keyword evidence="1" id="KW-0812">Transmembrane</keyword>